<organism evidence="3 5">
    <name type="scientific">Rhododendron simsii</name>
    <name type="common">Sims's rhododendron</name>
    <dbReference type="NCBI Taxonomy" id="118357"/>
    <lineage>
        <taxon>Eukaryota</taxon>
        <taxon>Viridiplantae</taxon>
        <taxon>Streptophyta</taxon>
        <taxon>Embryophyta</taxon>
        <taxon>Tracheophyta</taxon>
        <taxon>Spermatophyta</taxon>
        <taxon>Magnoliopsida</taxon>
        <taxon>eudicotyledons</taxon>
        <taxon>Gunneridae</taxon>
        <taxon>Pentapetalae</taxon>
        <taxon>asterids</taxon>
        <taxon>Ericales</taxon>
        <taxon>Ericaceae</taxon>
        <taxon>Ericoideae</taxon>
        <taxon>Rhodoreae</taxon>
        <taxon>Rhododendron</taxon>
    </lineage>
</organism>
<evidence type="ECO:0000313" key="4">
    <source>
        <dbReference type="EMBL" id="KAF7130701.1"/>
    </source>
</evidence>
<reference evidence="3" key="1">
    <citation type="submission" date="2019-11" db="EMBL/GenBank/DDBJ databases">
        <authorList>
            <person name="Liu Y."/>
            <person name="Hou J."/>
            <person name="Li T.-Q."/>
            <person name="Guan C.-H."/>
            <person name="Wu X."/>
            <person name="Wu H.-Z."/>
            <person name="Ling F."/>
            <person name="Zhang R."/>
            <person name="Shi X.-G."/>
            <person name="Ren J.-P."/>
            <person name="Chen E.-F."/>
            <person name="Sun J.-M."/>
        </authorList>
    </citation>
    <scope>NUCLEOTIDE SEQUENCE</scope>
    <source>
        <strain evidence="3">Adult_tree_wgs_1</strain>
        <tissue evidence="3">Leaves</tissue>
    </source>
</reference>
<dbReference type="EMBL" id="WJXA01000010">
    <property type="protein sequence ID" value="KAF7130701.1"/>
    <property type="molecule type" value="Genomic_DNA"/>
</dbReference>
<dbReference type="AlphaFoldDB" id="A0A834FUB2"/>
<name>A0A834FUB2_RHOSS</name>
<comment type="caution">
    <text evidence="3">The sequence shown here is derived from an EMBL/GenBank/DDBJ whole genome shotgun (WGS) entry which is preliminary data.</text>
</comment>
<dbReference type="Gene3D" id="3.90.730.10">
    <property type="entry name" value="Ribonuclease T2-like"/>
    <property type="match status" value="1"/>
</dbReference>
<protein>
    <submittedName>
        <fullName evidence="3">Uncharacterized protein</fullName>
    </submittedName>
</protein>
<accession>A0A834FUB2</accession>
<evidence type="ECO:0000256" key="2">
    <source>
        <dbReference type="RuleBase" id="RU004328"/>
    </source>
</evidence>
<dbReference type="OrthoDB" id="1706374at2759"/>
<keyword evidence="5" id="KW-1185">Reference proteome</keyword>
<dbReference type="GO" id="GO:0003723">
    <property type="term" value="F:RNA binding"/>
    <property type="evidence" value="ECO:0007669"/>
    <property type="project" value="InterPro"/>
</dbReference>
<evidence type="ECO:0000256" key="1">
    <source>
        <dbReference type="ARBA" id="ARBA00007469"/>
    </source>
</evidence>
<comment type="similarity">
    <text evidence="1 2">Belongs to the RNase T2 family.</text>
</comment>
<dbReference type="SUPFAM" id="SSF55895">
    <property type="entry name" value="Ribonuclease Rh-like"/>
    <property type="match status" value="1"/>
</dbReference>
<sequence length="101" mass="11365">MHGGCSETTYDHQMAFLTLAADLNDKHDILSSLIAANLARHTSAKLQEFVSAIKYHTTKLPDLACAWDNKLWMLWEVRICYDSSTLEIIDCPTNLQYGSST</sequence>
<evidence type="ECO:0000313" key="5">
    <source>
        <dbReference type="Proteomes" id="UP000626092"/>
    </source>
</evidence>
<proteinExistence type="inferred from homology"/>
<gene>
    <name evidence="4" type="ORF">RHSIM_Rhsim10G0057300</name>
    <name evidence="3" type="ORF">RHSIM_RhsimUnG0193000</name>
</gene>
<dbReference type="InterPro" id="IPR001568">
    <property type="entry name" value="RNase_T2-like"/>
</dbReference>
<dbReference type="Proteomes" id="UP000626092">
    <property type="component" value="Unassembled WGS sequence"/>
</dbReference>
<dbReference type="GO" id="GO:0033897">
    <property type="term" value="F:ribonuclease T2 activity"/>
    <property type="evidence" value="ECO:0007669"/>
    <property type="project" value="InterPro"/>
</dbReference>
<dbReference type="Pfam" id="PF00445">
    <property type="entry name" value="Ribonuclease_T2"/>
    <property type="match status" value="1"/>
</dbReference>
<dbReference type="EMBL" id="WJXA01000426">
    <property type="protein sequence ID" value="KAF7112786.1"/>
    <property type="molecule type" value="Genomic_DNA"/>
</dbReference>
<dbReference type="InterPro" id="IPR036430">
    <property type="entry name" value="RNase_T2-like_sf"/>
</dbReference>
<evidence type="ECO:0000313" key="3">
    <source>
        <dbReference type="EMBL" id="KAF7112786.1"/>
    </source>
</evidence>